<evidence type="ECO:0000313" key="3">
    <source>
        <dbReference type="Proteomes" id="UP000824031"/>
    </source>
</evidence>
<accession>A0A9D2F3L2</accession>
<feature type="region of interest" description="Disordered" evidence="1">
    <location>
        <begin position="203"/>
        <end position="265"/>
    </location>
</feature>
<dbReference type="InterPro" id="IPR036249">
    <property type="entry name" value="Thioredoxin-like_sf"/>
</dbReference>
<proteinExistence type="predicted"/>
<dbReference type="AlphaFoldDB" id="A0A9D2F3L2"/>
<protein>
    <recommendedName>
        <fullName evidence="4">Alkyl hydroperoxide reductase subunit C/ Thiol specific antioxidant domain-containing protein</fullName>
    </recommendedName>
</protein>
<organism evidence="2 3">
    <name type="scientific">Candidatus Gemmiger excrementavium</name>
    <dbReference type="NCBI Taxonomy" id="2838608"/>
    <lineage>
        <taxon>Bacteria</taxon>
        <taxon>Bacillati</taxon>
        <taxon>Bacillota</taxon>
        <taxon>Clostridia</taxon>
        <taxon>Eubacteriales</taxon>
        <taxon>Gemmiger</taxon>
    </lineage>
</organism>
<reference evidence="2" key="2">
    <citation type="submission" date="2021-04" db="EMBL/GenBank/DDBJ databases">
        <authorList>
            <person name="Gilroy R."/>
        </authorList>
    </citation>
    <scope>NUCLEOTIDE SEQUENCE</scope>
    <source>
        <strain evidence="2">3436</strain>
    </source>
</reference>
<reference evidence="2" key="1">
    <citation type="journal article" date="2021" name="PeerJ">
        <title>Extensive microbial diversity within the chicken gut microbiome revealed by metagenomics and culture.</title>
        <authorList>
            <person name="Gilroy R."/>
            <person name="Ravi A."/>
            <person name="Getino M."/>
            <person name="Pursley I."/>
            <person name="Horton D.L."/>
            <person name="Alikhan N.F."/>
            <person name="Baker D."/>
            <person name="Gharbi K."/>
            <person name="Hall N."/>
            <person name="Watson M."/>
            <person name="Adriaenssens E.M."/>
            <person name="Foster-Nyarko E."/>
            <person name="Jarju S."/>
            <person name="Secka A."/>
            <person name="Antonio M."/>
            <person name="Oren A."/>
            <person name="Chaudhuri R.R."/>
            <person name="La Ragione R."/>
            <person name="Hildebrand F."/>
            <person name="Pallen M.J."/>
        </authorList>
    </citation>
    <scope>NUCLEOTIDE SEQUENCE</scope>
    <source>
        <strain evidence="2">3436</strain>
    </source>
</reference>
<dbReference type="Gene3D" id="3.40.30.10">
    <property type="entry name" value="Glutaredoxin"/>
    <property type="match status" value="1"/>
</dbReference>
<gene>
    <name evidence="2" type="ORF">H9810_06070</name>
</gene>
<sequence>MGERIAVGDKLPFFLYDTPYSARNRFRDLLAAKSPLVLVFMANFGHPITRTFAGRYAQTYSALRDGSMALVVRSRADKLSTSIGPDTLPYPLLCDADGVLYEFLDIPQNSSTLMTYSLEGWRILREAKKQGYRAAKGSAQQLPLTLILDADGTVLFCHYGASLTDVPEDCAAMQSLLEELDLTPDLPSIEAAEAFNSVYSKAQLPDQVPPAPGGNVKASADAPRPRRSRRPNGSRSKPAPIQEYGTPDLAKTAVVNLFDDPYEDD</sequence>
<dbReference type="EMBL" id="DXBO01000090">
    <property type="protein sequence ID" value="HIZ48265.1"/>
    <property type="molecule type" value="Genomic_DNA"/>
</dbReference>
<dbReference type="Proteomes" id="UP000824031">
    <property type="component" value="Unassembled WGS sequence"/>
</dbReference>
<dbReference type="SUPFAM" id="SSF52833">
    <property type="entry name" value="Thioredoxin-like"/>
    <property type="match status" value="1"/>
</dbReference>
<name>A0A9D2F3L2_9FIRM</name>
<evidence type="ECO:0000256" key="1">
    <source>
        <dbReference type="SAM" id="MobiDB-lite"/>
    </source>
</evidence>
<comment type="caution">
    <text evidence="2">The sequence shown here is derived from an EMBL/GenBank/DDBJ whole genome shotgun (WGS) entry which is preliminary data.</text>
</comment>
<evidence type="ECO:0000313" key="2">
    <source>
        <dbReference type="EMBL" id="HIZ48265.1"/>
    </source>
</evidence>
<evidence type="ECO:0008006" key="4">
    <source>
        <dbReference type="Google" id="ProtNLM"/>
    </source>
</evidence>